<dbReference type="GO" id="GO:0016491">
    <property type="term" value="F:oxidoreductase activity"/>
    <property type="evidence" value="ECO:0007669"/>
    <property type="project" value="UniProtKB-KW"/>
</dbReference>
<dbReference type="SUPFAM" id="SSF55347">
    <property type="entry name" value="Glyceraldehyde-3-phosphate dehydrogenase-like, C-terminal domain"/>
    <property type="match status" value="1"/>
</dbReference>
<dbReference type="GO" id="GO:0000166">
    <property type="term" value="F:nucleotide binding"/>
    <property type="evidence" value="ECO:0007669"/>
    <property type="project" value="InterPro"/>
</dbReference>
<dbReference type="InterPro" id="IPR000683">
    <property type="entry name" value="Gfo/Idh/MocA-like_OxRdtase_N"/>
</dbReference>
<dbReference type="Pfam" id="PF01408">
    <property type="entry name" value="GFO_IDH_MocA"/>
    <property type="match status" value="1"/>
</dbReference>
<dbReference type="SUPFAM" id="SSF51735">
    <property type="entry name" value="NAD(P)-binding Rossmann-fold domains"/>
    <property type="match status" value="1"/>
</dbReference>
<feature type="domain" description="Gfo/Idh/MocA-like oxidoreductase N-terminal" evidence="3">
    <location>
        <begin position="5"/>
        <end position="97"/>
    </location>
</feature>
<gene>
    <name evidence="5" type="ORF">HNR23_004324</name>
</gene>
<evidence type="ECO:0000313" key="5">
    <source>
        <dbReference type="EMBL" id="MBB6174264.1"/>
    </source>
</evidence>
<dbReference type="InterPro" id="IPR055170">
    <property type="entry name" value="GFO_IDH_MocA-like_dom"/>
</dbReference>
<name>A0A7W9YLC2_9ACTN</name>
<dbReference type="InterPro" id="IPR036291">
    <property type="entry name" value="NAD(P)-bd_dom_sf"/>
</dbReference>
<dbReference type="PANTHER" id="PTHR22604">
    <property type="entry name" value="OXIDOREDUCTASES"/>
    <property type="match status" value="1"/>
</dbReference>
<dbReference type="EMBL" id="JACHDS010000001">
    <property type="protein sequence ID" value="MBB6174264.1"/>
    <property type="molecule type" value="Genomic_DNA"/>
</dbReference>
<dbReference type="Proteomes" id="UP000546642">
    <property type="component" value="Unassembled WGS sequence"/>
</dbReference>
<dbReference type="InterPro" id="IPR050984">
    <property type="entry name" value="Gfo/Idh/MocA_domain"/>
</dbReference>
<dbReference type="Gene3D" id="3.30.360.10">
    <property type="entry name" value="Dihydrodipicolinate Reductase, domain 2"/>
    <property type="match status" value="1"/>
</dbReference>
<comment type="similarity">
    <text evidence="1">Belongs to the Gfo/Idh/MocA family.</text>
</comment>
<evidence type="ECO:0000313" key="6">
    <source>
        <dbReference type="Proteomes" id="UP000546642"/>
    </source>
</evidence>
<proteinExistence type="inferred from homology"/>
<comment type="caution">
    <text evidence="5">The sequence shown here is derived from an EMBL/GenBank/DDBJ whole genome shotgun (WGS) entry which is preliminary data.</text>
</comment>
<evidence type="ECO:0000256" key="1">
    <source>
        <dbReference type="ARBA" id="ARBA00010928"/>
    </source>
</evidence>
<dbReference type="Gene3D" id="3.40.50.720">
    <property type="entry name" value="NAD(P)-binding Rossmann-like Domain"/>
    <property type="match status" value="1"/>
</dbReference>
<sequence length="303" mass="33837">MSADPNIDIVAVASRKPTKGERFADRFDCAALSHYEDLLQRSDIDAIYIPLPAMLHAEWITAALSAGKHVLVEKPLVDSGQRTAEVIELARSRQLVLLDNLMFLHHSQHTTVQKLLAQDTIGELRCFSSSFTIPPRPENDIRYKEEVGGGALLDIGVYPLQAALHFLGPDLDVVGAVLRRESRRQVMVSGNALLCTPEGVIAEVSFGMEHSYRTTYELSGSSGRIFLDRVFTPPDTYQPVVHIDRQDHREEIVLPADRQFANVLRFFFNAVLDGTDVTPHQNAAIRHAMLSDEIRAKARVIDF</sequence>
<evidence type="ECO:0000259" key="3">
    <source>
        <dbReference type="Pfam" id="PF01408"/>
    </source>
</evidence>
<evidence type="ECO:0000259" key="4">
    <source>
        <dbReference type="Pfam" id="PF22725"/>
    </source>
</evidence>
<dbReference type="PANTHER" id="PTHR22604:SF105">
    <property type="entry name" value="TRANS-1,2-DIHYDROBENZENE-1,2-DIOL DEHYDROGENASE"/>
    <property type="match status" value="1"/>
</dbReference>
<feature type="domain" description="GFO/IDH/MocA-like oxidoreductase" evidence="4">
    <location>
        <begin position="110"/>
        <end position="225"/>
    </location>
</feature>
<reference evidence="5 6" key="1">
    <citation type="submission" date="2020-08" db="EMBL/GenBank/DDBJ databases">
        <title>Sequencing the genomes of 1000 actinobacteria strains.</title>
        <authorList>
            <person name="Klenk H.-P."/>
        </authorList>
    </citation>
    <scope>NUCLEOTIDE SEQUENCE [LARGE SCALE GENOMIC DNA]</scope>
    <source>
        <strain evidence="5 6">DSM 46659</strain>
    </source>
</reference>
<accession>A0A7W9YLC2</accession>
<keyword evidence="6" id="KW-1185">Reference proteome</keyword>
<dbReference type="Pfam" id="PF22725">
    <property type="entry name" value="GFO_IDH_MocA_C3"/>
    <property type="match status" value="1"/>
</dbReference>
<dbReference type="AlphaFoldDB" id="A0A7W9YLC2"/>
<evidence type="ECO:0000256" key="2">
    <source>
        <dbReference type="ARBA" id="ARBA00023002"/>
    </source>
</evidence>
<organism evidence="5 6">
    <name type="scientific">Nocardiopsis mwathae</name>
    <dbReference type="NCBI Taxonomy" id="1472723"/>
    <lineage>
        <taxon>Bacteria</taxon>
        <taxon>Bacillati</taxon>
        <taxon>Actinomycetota</taxon>
        <taxon>Actinomycetes</taxon>
        <taxon>Streptosporangiales</taxon>
        <taxon>Nocardiopsidaceae</taxon>
        <taxon>Nocardiopsis</taxon>
    </lineage>
</organism>
<keyword evidence="2" id="KW-0560">Oxidoreductase</keyword>
<protein>
    <submittedName>
        <fullName evidence="5">NDP-hexose-3-ketoreductase</fullName>
    </submittedName>
</protein>